<dbReference type="Pfam" id="PF02518">
    <property type="entry name" value="HATPase_c"/>
    <property type="match status" value="1"/>
</dbReference>
<proteinExistence type="predicted"/>
<dbReference type="InterPro" id="IPR042240">
    <property type="entry name" value="CHASE_sf"/>
</dbReference>
<dbReference type="RefSeq" id="WP_153823523.1">
    <property type="nucleotide sequence ID" value="NZ_WJIE01000013.1"/>
</dbReference>
<dbReference type="SUPFAM" id="SSF47384">
    <property type="entry name" value="Homodimeric domain of signal transducing histidine kinase"/>
    <property type="match status" value="1"/>
</dbReference>
<dbReference type="CDD" id="cd00075">
    <property type="entry name" value="HATPase"/>
    <property type="match status" value="1"/>
</dbReference>
<dbReference type="CDD" id="cd00082">
    <property type="entry name" value="HisKA"/>
    <property type="match status" value="1"/>
</dbReference>
<feature type="transmembrane region" description="Helical" evidence="8">
    <location>
        <begin position="314"/>
        <end position="333"/>
    </location>
</feature>
<evidence type="ECO:0000256" key="1">
    <source>
        <dbReference type="ARBA" id="ARBA00000085"/>
    </source>
</evidence>
<dbReference type="InterPro" id="IPR005467">
    <property type="entry name" value="His_kinase_dom"/>
</dbReference>
<dbReference type="Pfam" id="PF00512">
    <property type="entry name" value="HisKA"/>
    <property type="match status" value="1"/>
</dbReference>
<comment type="caution">
    <text evidence="11">The sequence shown here is derived from an EMBL/GenBank/DDBJ whole genome shotgun (WGS) entry which is preliminary data.</text>
</comment>
<sequence>MMLVYPERARSALNAGQTPRPRLPGIPWSALLVSIALVVTAAAAAAVVMELRSRNRTERATAEVVASVERRMDMYVALLRGTAGLYAYDPGVDRDGFRRFVSRLRLDQYPGVQGIGWTLVLTPSEASRVVEEAHAAGVTSFHLWPEHDEVERHAIVFLEPSDARNLAALGYDMYSEPARRAAMDRARDEGRPAATGIVRLVQEIEGDAQPGFLVYVPMYAGDEIPRTVEERRARLRGFAYAPFRAGDLFNTIFAEQNAPPALTIDDGPVPDPAQRLFELDAPGRYTDPTVARVVVAGREWTLEVRTPCELISDARVVTIVIVFVGALLTAFVVRSSRARLIAEAEQAKAAAALAAETEQAQIRETFLGVLGHDLRNPLFAAKANAQLMLRSASFPEERRAGLTRIVTSVERASRLVEQLLDITRARLGGGIKIDARPLALAPLVRDVVEEACVAHPRRVPIELALDDSLVVLADPDRLAQILSNLITNALTHGSPPLRVTARASEGWARIEVTNGGAPIPKEVLATLFDPFKRGDSARDHAPGGLGLGLYISHELALSHGGSLEALSDAENGTRFVLRLRLA</sequence>
<evidence type="ECO:0000256" key="7">
    <source>
        <dbReference type="ARBA" id="ARBA00023136"/>
    </source>
</evidence>
<evidence type="ECO:0000256" key="2">
    <source>
        <dbReference type="ARBA" id="ARBA00004370"/>
    </source>
</evidence>
<dbReference type="InterPro" id="IPR004358">
    <property type="entry name" value="Sig_transdc_His_kin-like_C"/>
</dbReference>
<dbReference type="InterPro" id="IPR003594">
    <property type="entry name" value="HATPase_dom"/>
</dbReference>
<gene>
    <name evidence="11" type="ORF">GF068_33060</name>
</gene>
<evidence type="ECO:0000256" key="5">
    <source>
        <dbReference type="ARBA" id="ARBA00022692"/>
    </source>
</evidence>
<dbReference type="GO" id="GO:0000155">
    <property type="term" value="F:phosphorelay sensor kinase activity"/>
    <property type="evidence" value="ECO:0007669"/>
    <property type="project" value="InterPro"/>
</dbReference>
<evidence type="ECO:0000313" key="11">
    <source>
        <dbReference type="EMBL" id="MRG96718.1"/>
    </source>
</evidence>
<dbReference type="Gene3D" id="3.30.450.350">
    <property type="entry name" value="CHASE domain"/>
    <property type="match status" value="1"/>
</dbReference>
<protein>
    <recommendedName>
        <fullName evidence="3">histidine kinase</fullName>
        <ecNumber evidence="3">2.7.13.3</ecNumber>
    </recommendedName>
</protein>
<dbReference type="PROSITE" id="PS50109">
    <property type="entry name" value="HIS_KIN"/>
    <property type="match status" value="1"/>
</dbReference>
<accession>A0A6N7PXA8</accession>
<dbReference type="PROSITE" id="PS50839">
    <property type="entry name" value="CHASE"/>
    <property type="match status" value="1"/>
</dbReference>
<dbReference type="Proteomes" id="UP000440224">
    <property type="component" value="Unassembled WGS sequence"/>
</dbReference>
<dbReference type="OrthoDB" id="5290456at2"/>
<dbReference type="PRINTS" id="PR00344">
    <property type="entry name" value="BCTRLSENSOR"/>
</dbReference>
<reference evidence="11 12" key="1">
    <citation type="submission" date="2019-10" db="EMBL/GenBank/DDBJ databases">
        <title>A soil myxobacterium in the family Polyangiaceae.</title>
        <authorList>
            <person name="Li Y."/>
            <person name="Wang J."/>
        </authorList>
    </citation>
    <scope>NUCLEOTIDE SEQUENCE [LARGE SCALE GENOMIC DNA]</scope>
    <source>
        <strain evidence="11 12">DSM 14734</strain>
    </source>
</reference>
<keyword evidence="5 8" id="KW-0812">Transmembrane</keyword>
<dbReference type="SUPFAM" id="SSF55874">
    <property type="entry name" value="ATPase domain of HSP90 chaperone/DNA topoisomerase II/histidine kinase"/>
    <property type="match status" value="1"/>
</dbReference>
<evidence type="ECO:0000256" key="3">
    <source>
        <dbReference type="ARBA" id="ARBA00012438"/>
    </source>
</evidence>
<comment type="subcellular location">
    <subcellularLocation>
        <location evidence="2">Membrane</location>
    </subcellularLocation>
</comment>
<dbReference type="GO" id="GO:0016020">
    <property type="term" value="C:membrane"/>
    <property type="evidence" value="ECO:0007669"/>
    <property type="project" value="UniProtKB-SubCell"/>
</dbReference>
<dbReference type="InterPro" id="IPR003661">
    <property type="entry name" value="HisK_dim/P_dom"/>
</dbReference>
<dbReference type="Pfam" id="PF03924">
    <property type="entry name" value="CHASE"/>
    <property type="match status" value="1"/>
</dbReference>
<dbReference type="SMART" id="SM00387">
    <property type="entry name" value="HATPase_c"/>
    <property type="match status" value="1"/>
</dbReference>
<evidence type="ECO:0000256" key="8">
    <source>
        <dbReference type="SAM" id="Phobius"/>
    </source>
</evidence>
<evidence type="ECO:0000259" key="9">
    <source>
        <dbReference type="PROSITE" id="PS50109"/>
    </source>
</evidence>
<evidence type="ECO:0000256" key="4">
    <source>
        <dbReference type="ARBA" id="ARBA00022553"/>
    </source>
</evidence>
<keyword evidence="7 8" id="KW-0472">Membrane</keyword>
<dbReference type="SMART" id="SM01079">
    <property type="entry name" value="CHASE"/>
    <property type="match status" value="1"/>
</dbReference>
<keyword evidence="12" id="KW-1185">Reference proteome</keyword>
<dbReference type="Gene3D" id="3.30.565.10">
    <property type="entry name" value="Histidine kinase-like ATPase, C-terminal domain"/>
    <property type="match status" value="1"/>
</dbReference>
<dbReference type="EMBL" id="WJIE01000013">
    <property type="protein sequence ID" value="MRG96718.1"/>
    <property type="molecule type" value="Genomic_DNA"/>
</dbReference>
<dbReference type="InterPro" id="IPR036890">
    <property type="entry name" value="HATPase_C_sf"/>
</dbReference>
<dbReference type="PANTHER" id="PTHR43547">
    <property type="entry name" value="TWO-COMPONENT HISTIDINE KINASE"/>
    <property type="match status" value="1"/>
</dbReference>
<dbReference type="EC" id="2.7.13.3" evidence="3"/>
<feature type="domain" description="CHASE" evidence="10">
    <location>
        <begin position="88"/>
        <end position="252"/>
    </location>
</feature>
<keyword evidence="6 8" id="KW-1133">Transmembrane helix</keyword>
<comment type="catalytic activity">
    <reaction evidence="1">
        <text>ATP + protein L-histidine = ADP + protein N-phospho-L-histidine.</text>
        <dbReference type="EC" id="2.7.13.3"/>
    </reaction>
</comment>
<feature type="domain" description="Histidine kinase" evidence="9">
    <location>
        <begin position="369"/>
        <end position="582"/>
    </location>
</feature>
<evidence type="ECO:0000259" key="10">
    <source>
        <dbReference type="PROSITE" id="PS50839"/>
    </source>
</evidence>
<dbReference type="PANTHER" id="PTHR43547:SF2">
    <property type="entry name" value="HYBRID SIGNAL TRANSDUCTION HISTIDINE KINASE C"/>
    <property type="match status" value="1"/>
</dbReference>
<dbReference type="InterPro" id="IPR036097">
    <property type="entry name" value="HisK_dim/P_sf"/>
</dbReference>
<evidence type="ECO:0000313" key="12">
    <source>
        <dbReference type="Proteomes" id="UP000440224"/>
    </source>
</evidence>
<dbReference type="AlphaFoldDB" id="A0A6N7PXA8"/>
<dbReference type="SMART" id="SM00388">
    <property type="entry name" value="HisKA"/>
    <property type="match status" value="1"/>
</dbReference>
<keyword evidence="4" id="KW-0597">Phosphoprotein</keyword>
<organism evidence="11 12">
    <name type="scientific">Polyangium spumosum</name>
    <dbReference type="NCBI Taxonomy" id="889282"/>
    <lineage>
        <taxon>Bacteria</taxon>
        <taxon>Pseudomonadati</taxon>
        <taxon>Myxococcota</taxon>
        <taxon>Polyangia</taxon>
        <taxon>Polyangiales</taxon>
        <taxon>Polyangiaceae</taxon>
        <taxon>Polyangium</taxon>
    </lineage>
</organism>
<name>A0A6N7PXA8_9BACT</name>
<feature type="transmembrane region" description="Helical" evidence="8">
    <location>
        <begin position="28"/>
        <end position="49"/>
    </location>
</feature>
<evidence type="ECO:0000256" key="6">
    <source>
        <dbReference type="ARBA" id="ARBA00022989"/>
    </source>
</evidence>
<dbReference type="InterPro" id="IPR006189">
    <property type="entry name" value="CHASE_dom"/>
</dbReference>
<dbReference type="Gene3D" id="1.10.287.130">
    <property type="match status" value="1"/>
</dbReference>